<organism evidence="3 4">
    <name type="scientific">Ostreococcus lucimarinus (strain CCE9901)</name>
    <dbReference type="NCBI Taxonomy" id="436017"/>
    <lineage>
        <taxon>Eukaryota</taxon>
        <taxon>Viridiplantae</taxon>
        <taxon>Chlorophyta</taxon>
        <taxon>Mamiellophyceae</taxon>
        <taxon>Mamiellales</taxon>
        <taxon>Bathycoccaceae</taxon>
        <taxon>Ostreococcus</taxon>
    </lineage>
</organism>
<sequence>MVYGAVPVKDEENPLLGVRSSSKRPRSFAYGVIAVVCVAALAISGVSRATDESSREDHLSALGDLSNDYLAKRSWWQDVKTANETLITAKQASDKAMEAAAEAEEKFDELKLDAEEKDRMCTDIHKAEDQTSGCDDHCSTGAVQASRLGWGSWSVSSWSWSVSSWWQSIRQRAAEAAKKAAEAKKAKCMETCKSLDCGLPKCKNAPAHRTCPPAYSGDRCKTGFDLYADKPYRNIGWRVGITGVDESRKYFKCLGTYCNPPIGAEYYFPDKRTNKCTERVVMERKDTWGRLKSYHTVGVGSDYLSECGKCTD</sequence>
<dbReference type="Gramene" id="ABO99629">
    <property type="protein sequence ID" value="ABO99629"/>
    <property type="gene ID" value="OSTLU_27622"/>
</dbReference>
<feature type="transmembrane region" description="Helical" evidence="2">
    <location>
        <begin position="28"/>
        <end position="46"/>
    </location>
</feature>
<dbReference type="GeneID" id="5005233"/>
<feature type="coiled-coil region" evidence="1">
    <location>
        <begin position="86"/>
        <end position="120"/>
    </location>
</feature>
<keyword evidence="2" id="KW-0472">Membrane</keyword>
<keyword evidence="2" id="KW-0812">Transmembrane</keyword>
<protein>
    <submittedName>
        <fullName evidence="3">Uncharacterized protein</fullName>
    </submittedName>
</protein>
<evidence type="ECO:0000256" key="1">
    <source>
        <dbReference type="SAM" id="Coils"/>
    </source>
</evidence>
<dbReference type="AlphaFoldDB" id="A4S7U7"/>
<keyword evidence="4" id="KW-1185">Reference proteome</keyword>
<proteinExistence type="predicted"/>
<dbReference type="EMBL" id="CP000594">
    <property type="protein sequence ID" value="ABO99629.1"/>
    <property type="molecule type" value="Genomic_DNA"/>
</dbReference>
<evidence type="ECO:0000256" key="2">
    <source>
        <dbReference type="SAM" id="Phobius"/>
    </source>
</evidence>
<accession>A4S7U7</accession>
<evidence type="ECO:0000313" key="3">
    <source>
        <dbReference type="EMBL" id="ABO99629.1"/>
    </source>
</evidence>
<keyword evidence="2" id="KW-1133">Transmembrane helix</keyword>
<dbReference type="RefSeq" id="XP_001421336.1">
    <property type="nucleotide sequence ID" value="XM_001421299.1"/>
</dbReference>
<reference evidence="3 4" key="1">
    <citation type="journal article" date="2007" name="Proc. Natl. Acad. Sci. U.S.A.">
        <title>The tiny eukaryote Ostreococcus provides genomic insights into the paradox of plankton speciation.</title>
        <authorList>
            <person name="Palenik B."/>
            <person name="Grimwood J."/>
            <person name="Aerts A."/>
            <person name="Rouze P."/>
            <person name="Salamov A."/>
            <person name="Putnam N."/>
            <person name="Dupont C."/>
            <person name="Jorgensen R."/>
            <person name="Derelle E."/>
            <person name="Rombauts S."/>
            <person name="Zhou K."/>
            <person name="Otillar R."/>
            <person name="Merchant S.S."/>
            <person name="Podell S."/>
            <person name="Gaasterland T."/>
            <person name="Napoli C."/>
            <person name="Gendler K."/>
            <person name="Manuell A."/>
            <person name="Tai V."/>
            <person name="Vallon O."/>
            <person name="Piganeau G."/>
            <person name="Jancek S."/>
            <person name="Heijde M."/>
            <person name="Jabbari K."/>
            <person name="Bowler C."/>
            <person name="Lohr M."/>
            <person name="Robbens S."/>
            <person name="Werner G."/>
            <person name="Dubchak I."/>
            <person name="Pazour G.J."/>
            <person name="Ren Q."/>
            <person name="Paulsen I."/>
            <person name="Delwiche C."/>
            <person name="Schmutz J."/>
            <person name="Rokhsar D."/>
            <person name="Van de Peer Y."/>
            <person name="Moreau H."/>
            <person name="Grigoriev I.V."/>
        </authorList>
    </citation>
    <scope>NUCLEOTIDE SEQUENCE [LARGE SCALE GENOMIC DNA]</scope>
    <source>
        <strain evidence="3 4">CCE9901</strain>
    </source>
</reference>
<dbReference type="HOGENOM" id="CLU_892519_0_0_1"/>
<evidence type="ECO:0000313" key="4">
    <source>
        <dbReference type="Proteomes" id="UP000001568"/>
    </source>
</evidence>
<dbReference type="KEGG" id="olu:OSTLU_27622"/>
<keyword evidence="1" id="KW-0175">Coiled coil</keyword>
<gene>
    <name evidence="3" type="ORF">OSTLU_27622</name>
</gene>
<dbReference type="Proteomes" id="UP000001568">
    <property type="component" value="Chromosome 14"/>
</dbReference>
<name>A4S7U7_OSTLU</name>